<feature type="compositionally biased region" description="Basic and acidic residues" evidence="1">
    <location>
        <begin position="858"/>
        <end position="888"/>
    </location>
</feature>
<feature type="compositionally biased region" description="Basic and acidic residues" evidence="1">
    <location>
        <begin position="588"/>
        <end position="597"/>
    </location>
</feature>
<name>A0A1D9QI29_SCLS1</name>
<proteinExistence type="predicted"/>
<accession>A0A1D9QI29</accession>
<dbReference type="EMBL" id="CP017826">
    <property type="protein sequence ID" value="APA14578.1"/>
    <property type="molecule type" value="Genomic_DNA"/>
</dbReference>
<feature type="compositionally biased region" description="Polar residues" evidence="1">
    <location>
        <begin position="23"/>
        <end position="32"/>
    </location>
</feature>
<feature type="region of interest" description="Disordered" evidence="1">
    <location>
        <begin position="319"/>
        <end position="349"/>
    </location>
</feature>
<organism evidence="2 3">
    <name type="scientific">Sclerotinia sclerotiorum (strain ATCC 18683 / 1980 / Ss-1)</name>
    <name type="common">White mold</name>
    <name type="synonym">Whetzelinia sclerotiorum</name>
    <dbReference type="NCBI Taxonomy" id="665079"/>
    <lineage>
        <taxon>Eukaryota</taxon>
        <taxon>Fungi</taxon>
        <taxon>Dikarya</taxon>
        <taxon>Ascomycota</taxon>
        <taxon>Pezizomycotina</taxon>
        <taxon>Leotiomycetes</taxon>
        <taxon>Helotiales</taxon>
        <taxon>Sclerotiniaceae</taxon>
        <taxon>Sclerotinia</taxon>
    </lineage>
</organism>
<feature type="compositionally biased region" description="Polar residues" evidence="1">
    <location>
        <begin position="92"/>
        <end position="107"/>
    </location>
</feature>
<feature type="compositionally biased region" description="Polar residues" evidence="1">
    <location>
        <begin position="55"/>
        <end position="65"/>
    </location>
</feature>
<sequence length="931" mass="100857">MAPPRPDESDDESELSDVDVSEIQSVALSDTPRSAAKRFISESPEMDETNRDLESQTIAASSNEGKNGEIIDLDDGPQFQEKGDQEGGFMTASASPRNTRLSIQSTGRRGEKSTTEMNPKMSIPELSSNTLKRKSFTVESPQTATTSPTARKPHFGSTFITPRGHYRPPPAQKADEETARLREALLHVSTEATQAILREQWRNFLFTNADDSHITFILRAGLKNANPNVLARILKDAGVMKEAFVEVVSAKQPIVARVLKNASANQLADLVPSKVLDQALSERLKSVPAKSLIRWLAEADRLGYSLDDILDENDETVVPHIPSRAQSHDGGDTEMTYEAPRNPEPPSLDPLVAEQQRIIALQKAQIEARAHVLDDLRCPTCTYKFDTVRGYNFHRSKNICTRNQPPGLKFYCSNCAQGFTTKQGMLYKRVCLGEEGQDDDEAIFQDHLDRPNPVANSSHTQYLTDVNNQSHIDHLHNPNIPGPTHNIPRPPLHTPTMSKHISAIIAASPLDERARQSPSELTPEKRAALEAALQRVEEKYAEDQASIPDDWPADKREARLISLKNGNASRKSQIRKSFGVTLRMRDKDKEAKKRREVLGTSSPSVPAGVNRVADFPNLPMPGYSMGGQQMHQGQPPTGVRMEMVDMRPATGFSPINAQPQHHSYSKAPEGPYSVPSGTRGFLPSFPPTTLPSSLPRPGSDHEKNSHGYDGIRESEDHANKRLKRNSNAGITQAEEERSRHFAPSNSASIGMHERSASGSRVKGKAGAHDGFGMPVLDKKRPGSAGTGGVMNGGSRPSSAGSGGVGNTQRPIKRVPVGAIQRRWEALNGKGPGRRAEVGVSTTGVKGGVDAGAGAVAEPGDKSGDGDRLMKSVEGDGKENEQTEDKNKTADVATTGKGKGKEPMSLRGNVVNLVSDESASEGGSAGISGDDS</sequence>
<dbReference type="OrthoDB" id="37886at2759"/>
<evidence type="ECO:0000313" key="3">
    <source>
        <dbReference type="Proteomes" id="UP000177798"/>
    </source>
</evidence>
<feature type="region of interest" description="Disordered" evidence="1">
    <location>
        <begin position="1"/>
        <end position="123"/>
    </location>
</feature>
<evidence type="ECO:0000256" key="1">
    <source>
        <dbReference type="SAM" id="MobiDB-lite"/>
    </source>
</evidence>
<feature type="compositionally biased region" description="Polar residues" evidence="1">
    <location>
        <begin position="653"/>
        <end position="662"/>
    </location>
</feature>
<feature type="region of interest" description="Disordered" evidence="1">
    <location>
        <begin position="649"/>
        <end position="931"/>
    </location>
</feature>
<protein>
    <submittedName>
        <fullName evidence="2">Uncharacterized protein</fullName>
    </submittedName>
</protein>
<feature type="compositionally biased region" description="Acidic residues" evidence="1">
    <location>
        <begin position="8"/>
        <end position="20"/>
    </location>
</feature>
<evidence type="ECO:0000313" key="2">
    <source>
        <dbReference type="EMBL" id="APA14578.1"/>
    </source>
</evidence>
<dbReference type="AlphaFoldDB" id="A0A1D9QI29"/>
<reference evidence="3" key="1">
    <citation type="journal article" date="2017" name="Genome Biol. Evol.">
        <title>The complete genome sequence of the phytopathogenic fungus Sclerotinia sclerotiorum reveals insights into the genome architecture of broad host range pathogens.</title>
        <authorList>
            <person name="Derbyshire M."/>
            <person name="Denton-Giles M."/>
            <person name="Hegedus D."/>
            <person name="Seifbarghy S."/>
            <person name="Rollins J."/>
            <person name="van Kan J."/>
            <person name="Seidl M.F."/>
            <person name="Faino L."/>
            <person name="Mbengue M."/>
            <person name="Navaud O."/>
            <person name="Raffaele S."/>
            <person name="Hammond-Kosack K."/>
            <person name="Heard S."/>
            <person name="Oliver R."/>
        </authorList>
    </citation>
    <scope>NUCLEOTIDE SEQUENCE [LARGE SCALE GENOMIC DNA]</scope>
    <source>
        <strain evidence="3">ATCC 18683 / 1980 / Ss-1</strain>
    </source>
</reference>
<feature type="region of interest" description="Disordered" evidence="1">
    <location>
        <begin position="138"/>
        <end position="176"/>
    </location>
</feature>
<feature type="compositionally biased region" description="Basic and acidic residues" evidence="1">
    <location>
        <begin position="698"/>
        <end position="719"/>
    </location>
</feature>
<feature type="region of interest" description="Disordered" evidence="1">
    <location>
        <begin position="588"/>
        <end position="611"/>
    </location>
</feature>
<feature type="compositionally biased region" description="Low complexity" evidence="1">
    <location>
        <begin position="914"/>
        <end position="931"/>
    </location>
</feature>
<dbReference type="Proteomes" id="UP000177798">
    <property type="component" value="Chromosome 13"/>
</dbReference>
<feature type="compositionally biased region" description="Polar residues" evidence="1">
    <location>
        <begin position="138"/>
        <end position="149"/>
    </location>
</feature>
<dbReference type="VEuPathDB" id="FungiDB:sscle_13g093480"/>
<gene>
    <name evidence="2" type="ORF">sscle_13g093480</name>
</gene>